<dbReference type="EMBL" id="FORX01000014">
    <property type="protein sequence ID" value="SFK11447.1"/>
    <property type="molecule type" value="Genomic_DNA"/>
</dbReference>
<feature type="domain" description="ApeI dehydratase-like" evidence="1">
    <location>
        <begin position="9"/>
        <end position="74"/>
    </location>
</feature>
<dbReference type="Pfam" id="PF22818">
    <property type="entry name" value="ApeI-like"/>
    <property type="match status" value="1"/>
</dbReference>
<dbReference type="AlphaFoldDB" id="A0A1I3WWY1"/>
<dbReference type="OrthoDB" id="9772788at2"/>
<dbReference type="STRING" id="52560.SAMN04488082_11482"/>
<accession>A0A1I3WWY1</accession>
<name>A0A1I3WWY1_9BACT</name>
<dbReference type="Proteomes" id="UP000198635">
    <property type="component" value="Unassembled WGS sequence"/>
</dbReference>
<protein>
    <submittedName>
        <fullName evidence="2">3-hydroxyacyl-[acyl-carrier-protein] dehydratase</fullName>
    </submittedName>
</protein>
<dbReference type="RefSeq" id="WP_092376569.1">
    <property type="nucleotide sequence ID" value="NZ_FORX01000014.1"/>
</dbReference>
<keyword evidence="3" id="KW-1185">Reference proteome</keyword>
<evidence type="ECO:0000313" key="3">
    <source>
        <dbReference type="Proteomes" id="UP000198635"/>
    </source>
</evidence>
<proteinExistence type="predicted"/>
<evidence type="ECO:0000259" key="1">
    <source>
        <dbReference type="Pfam" id="PF22818"/>
    </source>
</evidence>
<reference evidence="3" key="1">
    <citation type="submission" date="2016-10" db="EMBL/GenBank/DDBJ databases">
        <authorList>
            <person name="Varghese N."/>
            <person name="Submissions S."/>
        </authorList>
    </citation>
    <scope>NUCLEOTIDE SEQUENCE [LARGE SCALE GENOMIC DNA]</scope>
    <source>
        <strain evidence="3">DSM 5918</strain>
    </source>
</reference>
<dbReference type="InterPro" id="IPR054545">
    <property type="entry name" value="ApeI-like"/>
</dbReference>
<dbReference type="GO" id="GO:0016829">
    <property type="term" value="F:lyase activity"/>
    <property type="evidence" value="ECO:0007669"/>
    <property type="project" value="UniProtKB-KW"/>
</dbReference>
<evidence type="ECO:0000313" key="2">
    <source>
        <dbReference type="EMBL" id="SFK11447.1"/>
    </source>
</evidence>
<gene>
    <name evidence="2" type="ORF">SAMN04488082_11482</name>
</gene>
<dbReference type="SUPFAM" id="SSF54637">
    <property type="entry name" value="Thioesterase/thiol ester dehydrase-isomerase"/>
    <property type="match status" value="1"/>
</dbReference>
<dbReference type="InterPro" id="IPR029069">
    <property type="entry name" value="HotDog_dom_sf"/>
</dbReference>
<organism evidence="2 3">
    <name type="scientific">Desulfomicrobium apsheronum</name>
    <dbReference type="NCBI Taxonomy" id="52560"/>
    <lineage>
        <taxon>Bacteria</taxon>
        <taxon>Pseudomonadati</taxon>
        <taxon>Thermodesulfobacteriota</taxon>
        <taxon>Desulfovibrionia</taxon>
        <taxon>Desulfovibrionales</taxon>
        <taxon>Desulfomicrobiaceae</taxon>
        <taxon>Desulfomicrobium</taxon>
    </lineage>
</organism>
<sequence length="102" mass="11156">MDLSLVSRDPLQMSVSFDPADSCFNEHFPGNPVVPGSLVTGLCLQAISSLFGHEGPLRIRRFSFSRFASPGEYVLGIEEEGGTYLCTLRRDDTIFAQGRISA</sequence>
<dbReference type="Gene3D" id="3.10.129.10">
    <property type="entry name" value="Hotdog Thioesterase"/>
    <property type="match status" value="1"/>
</dbReference>